<proteinExistence type="predicted"/>
<feature type="domain" description="HTH merR-type" evidence="2">
    <location>
        <begin position="21"/>
        <end position="91"/>
    </location>
</feature>
<dbReference type="SMART" id="SM00422">
    <property type="entry name" value="HTH_MERR"/>
    <property type="match status" value="1"/>
</dbReference>
<dbReference type="GO" id="GO:0003677">
    <property type="term" value="F:DNA binding"/>
    <property type="evidence" value="ECO:0007669"/>
    <property type="project" value="UniProtKB-KW"/>
</dbReference>
<name>A0A0K1XHL6_9GAMM</name>
<sequence length="140" mass="15779">MLESSVSTEQTTGLSLPDKRYFTIAQVSQLTGVEPHILRQWEQAFAELLPVKRRGKRRYYIRQNIFIVQQISQLLNNQGLTIAEAKRFLLHGETSVLANAADDLAAPAAVPKLEQQVLAEIRQELSELLVLLQQPLTDNS</sequence>
<evidence type="ECO:0000313" key="4">
    <source>
        <dbReference type="Proteomes" id="UP000063953"/>
    </source>
</evidence>
<dbReference type="EMBL" id="CP012365">
    <property type="protein sequence ID" value="AKX60662.1"/>
    <property type="molecule type" value="Genomic_DNA"/>
</dbReference>
<organism evidence="3 4">
    <name type="scientific">Thiopseudomonas alkaliphila</name>
    <dbReference type="NCBI Taxonomy" id="1697053"/>
    <lineage>
        <taxon>Bacteria</taxon>
        <taxon>Pseudomonadati</taxon>
        <taxon>Pseudomonadota</taxon>
        <taxon>Gammaproteobacteria</taxon>
        <taxon>Pseudomonadales</taxon>
        <taxon>Pseudomonadaceae</taxon>
        <taxon>Thiopseudomonas</taxon>
    </lineage>
</organism>
<dbReference type="InterPro" id="IPR000551">
    <property type="entry name" value="MerR-type_HTH_dom"/>
</dbReference>
<dbReference type="Gene3D" id="1.10.1660.10">
    <property type="match status" value="1"/>
</dbReference>
<dbReference type="PANTHER" id="PTHR30204">
    <property type="entry name" value="REDOX-CYCLING DRUG-SENSING TRANSCRIPTIONAL ACTIVATOR SOXR"/>
    <property type="match status" value="1"/>
</dbReference>
<dbReference type="Pfam" id="PF13411">
    <property type="entry name" value="MerR_1"/>
    <property type="match status" value="1"/>
</dbReference>
<evidence type="ECO:0000259" key="2">
    <source>
        <dbReference type="PROSITE" id="PS50937"/>
    </source>
</evidence>
<dbReference type="InterPro" id="IPR047057">
    <property type="entry name" value="MerR_fam"/>
</dbReference>
<reference evidence="3 4" key="1">
    <citation type="journal article" date="2015" name="Genome Announc.">
        <title>Genome Sequences of Oblitimonas alkaliphila gen. nov. sp. nov. (Proposed), a Novel Bacterium of the Pseudomonadaceae Family.</title>
        <authorList>
            <person name="Lauer A.C."/>
            <person name="Nicholson A.C."/>
            <person name="Humrighouse B.W."/>
            <person name="Emery B."/>
            <person name="Drobish A."/>
            <person name="Juieng P."/>
            <person name="Loparev V."/>
            <person name="McQuiston J.R."/>
        </authorList>
    </citation>
    <scope>NUCLEOTIDE SEQUENCE [LARGE SCALE GENOMIC DNA]</scope>
    <source>
        <strain evidence="3 4">E5571</strain>
    </source>
</reference>
<accession>A0A0K1XHL6</accession>
<dbReference type="AlphaFoldDB" id="A0A0K1XHL6"/>
<dbReference type="PANTHER" id="PTHR30204:SF15">
    <property type="entry name" value="BLL5018 PROTEIN"/>
    <property type="match status" value="1"/>
</dbReference>
<dbReference type="Proteomes" id="UP000063953">
    <property type="component" value="Chromosome"/>
</dbReference>
<dbReference type="SUPFAM" id="SSF46955">
    <property type="entry name" value="Putative DNA-binding domain"/>
    <property type="match status" value="1"/>
</dbReference>
<gene>
    <name evidence="3" type="ORF">AKN88_11175</name>
</gene>
<dbReference type="STRING" id="1697053.AKN87_01515"/>
<protein>
    <recommendedName>
        <fullName evidence="2">HTH merR-type domain-containing protein</fullName>
    </recommendedName>
</protein>
<evidence type="ECO:0000313" key="3">
    <source>
        <dbReference type="EMBL" id="AKX60662.1"/>
    </source>
</evidence>
<evidence type="ECO:0000256" key="1">
    <source>
        <dbReference type="ARBA" id="ARBA00023125"/>
    </source>
</evidence>
<keyword evidence="1" id="KW-0238">DNA-binding</keyword>
<dbReference type="GO" id="GO:0003700">
    <property type="term" value="F:DNA-binding transcription factor activity"/>
    <property type="evidence" value="ECO:0007669"/>
    <property type="project" value="InterPro"/>
</dbReference>
<dbReference type="InterPro" id="IPR009061">
    <property type="entry name" value="DNA-bd_dom_put_sf"/>
</dbReference>
<dbReference type="PROSITE" id="PS50937">
    <property type="entry name" value="HTH_MERR_2"/>
    <property type="match status" value="1"/>
</dbReference>
<keyword evidence="4" id="KW-1185">Reference proteome</keyword>